<comment type="caution">
    <text evidence="2">The sequence shown here is derived from an EMBL/GenBank/DDBJ whole genome shotgun (WGS) entry which is preliminary data.</text>
</comment>
<organism evidence="2 3">
    <name type="scientific">Rhododendron simsii</name>
    <name type="common">Sims's rhododendron</name>
    <dbReference type="NCBI Taxonomy" id="118357"/>
    <lineage>
        <taxon>Eukaryota</taxon>
        <taxon>Viridiplantae</taxon>
        <taxon>Streptophyta</taxon>
        <taxon>Embryophyta</taxon>
        <taxon>Tracheophyta</taxon>
        <taxon>Spermatophyta</taxon>
        <taxon>Magnoliopsida</taxon>
        <taxon>eudicotyledons</taxon>
        <taxon>Gunneridae</taxon>
        <taxon>Pentapetalae</taxon>
        <taxon>asterids</taxon>
        <taxon>Ericales</taxon>
        <taxon>Ericaceae</taxon>
        <taxon>Ericoideae</taxon>
        <taxon>Rhodoreae</taxon>
        <taxon>Rhododendron</taxon>
    </lineage>
</organism>
<dbReference type="GO" id="GO:0006974">
    <property type="term" value="P:DNA damage response"/>
    <property type="evidence" value="ECO:0007669"/>
    <property type="project" value="InterPro"/>
</dbReference>
<dbReference type="PANTHER" id="PTHR37079:SF4">
    <property type="entry name" value="SERINE_THREONINE-PROTEIN KINASE ATM"/>
    <property type="match status" value="1"/>
</dbReference>
<feature type="transmembrane region" description="Helical" evidence="1">
    <location>
        <begin position="57"/>
        <end position="77"/>
    </location>
</feature>
<gene>
    <name evidence="2" type="ORF">RHSIM_Rhsim02G0102500</name>
</gene>
<dbReference type="PANTHER" id="PTHR37079">
    <property type="entry name" value="SERINE/THREONINE-PROTEIN KINASE ATM"/>
    <property type="match status" value="1"/>
</dbReference>
<keyword evidence="3" id="KW-1185">Reference proteome</keyword>
<dbReference type="Proteomes" id="UP000626092">
    <property type="component" value="Unassembled WGS sequence"/>
</dbReference>
<proteinExistence type="predicted"/>
<evidence type="ECO:0000256" key="1">
    <source>
        <dbReference type="SAM" id="Phobius"/>
    </source>
</evidence>
<name>A0A834HA30_RHOSS</name>
<protein>
    <submittedName>
        <fullName evidence="2">Uncharacterized protein</fullName>
    </submittedName>
</protein>
<dbReference type="GO" id="GO:0004674">
    <property type="term" value="F:protein serine/threonine kinase activity"/>
    <property type="evidence" value="ECO:0007669"/>
    <property type="project" value="InterPro"/>
</dbReference>
<dbReference type="EMBL" id="WJXA01000002">
    <property type="protein sequence ID" value="KAF7150293.1"/>
    <property type="molecule type" value="Genomic_DNA"/>
</dbReference>
<accession>A0A834HA30</accession>
<dbReference type="InterPro" id="IPR038980">
    <property type="entry name" value="ATM_plant"/>
</dbReference>
<evidence type="ECO:0000313" key="2">
    <source>
        <dbReference type="EMBL" id="KAF7150293.1"/>
    </source>
</evidence>
<sequence>MEKKKSCGAYFTAVLYVEHLCEEHFNRLTLGSPDFSHADVVILIVYQKNHRVTIMSWILKVASSIWNLTVHGIFFFFFSYQELVLSINHASKESAEYIYSTIIKLQVLISCVSSSSILQDITF</sequence>
<dbReference type="OrthoDB" id="902563at2759"/>
<keyword evidence="1" id="KW-0472">Membrane</keyword>
<keyword evidence="1" id="KW-1133">Transmembrane helix</keyword>
<dbReference type="AlphaFoldDB" id="A0A834HA30"/>
<evidence type="ECO:0000313" key="3">
    <source>
        <dbReference type="Proteomes" id="UP000626092"/>
    </source>
</evidence>
<keyword evidence="1" id="KW-0812">Transmembrane</keyword>
<reference evidence="2" key="1">
    <citation type="submission" date="2019-11" db="EMBL/GenBank/DDBJ databases">
        <authorList>
            <person name="Liu Y."/>
            <person name="Hou J."/>
            <person name="Li T.-Q."/>
            <person name="Guan C.-H."/>
            <person name="Wu X."/>
            <person name="Wu H.-Z."/>
            <person name="Ling F."/>
            <person name="Zhang R."/>
            <person name="Shi X.-G."/>
            <person name="Ren J.-P."/>
            <person name="Chen E.-F."/>
            <person name="Sun J.-M."/>
        </authorList>
    </citation>
    <scope>NUCLEOTIDE SEQUENCE</scope>
    <source>
        <strain evidence="2">Adult_tree_wgs_1</strain>
        <tissue evidence="2">Leaves</tissue>
    </source>
</reference>